<dbReference type="EMBL" id="VUJU01016674">
    <property type="protein sequence ID" value="KAF0688014.1"/>
    <property type="molecule type" value="Genomic_DNA"/>
</dbReference>
<dbReference type="OrthoDB" id="6614039at2759"/>
<name>A0A6G0VJB5_APHCR</name>
<organism evidence="1 2">
    <name type="scientific">Aphis craccivora</name>
    <name type="common">Cowpea aphid</name>
    <dbReference type="NCBI Taxonomy" id="307492"/>
    <lineage>
        <taxon>Eukaryota</taxon>
        <taxon>Metazoa</taxon>
        <taxon>Ecdysozoa</taxon>
        <taxon>Arthropoda</taxon>
        <taxon>Hexapoda</taxon>
        <taxon>Insecta</taxon>
        <taxon>Pterygota</taxon>
        <taxon>Neoptera</taxon>
        <taxon>Paraneoptera</taxon>
        <taxon>Hemiptera</taxon>
        <taxon>Sternorrhyncha</taxon>
        <taxon>Aphidomorpha</taxon>
        <taxon>Aphidoidea</taxon>
        <taxon>Aphididae</taxon>
        <taxon>Aphidini</taxon>
        <taxon>Aphis</taxon>
        <taxon>Aphis</taxon>
    </lineage>
</organism>
<sequence length="130" mass="15204">WAHLKSVSSVAISLKRLCTTRWSSRNDCLKALNLLYVDILKLLAYISLMGRNKDEKDKASGLQNYFQKFDKSDIDLLKAFELLQTALNKIKEMRDNFNEVFEEAKQISTSWGVEPTFTKIRKRKTTKYFD</sequence>
<feature type="non-terminal residue" evidence="1">
    <location>
        <position position="1"/>
    </location>
</feature>
<feature type="non-terminal residue" evidence="1">
    <location>
        <position position="130"/>
    </location>
</feature>
<protein>
    <submittedName>
        <fullName evidence="1">Zinc finger MYM-type protein 1-like</fullName>
    </submittedName>
</protein>
<gene>
    <name evidence="1" type="ORF">FWK35_00035550</name>
</gene>
<reference evidence="1 2" key="1">
    <citation type="submission" date="2019-08" db="EMBL/GenBank/DDBJ databases">
        <title>Whole genome of Aphis craccivora.</title>
        <authorList>
            <person name="Voronova N.V."/>
            <person name="Shulinski R.S."/>
            <person name="Bandarenka Y.V."/>
            <person name="Zhorov D.G."/>
            <person name="Warner D."/>
        </authorList>
    </citation>
    <scope>NUCLEOTIDE SEQUENCE [LARGE SCALE GENOMIC DNA]</scope>
    <source>
        <strain evidence="1">180601</strain>
        <tissue evidence="1">Whole Body</tissue>
    </source>
</reference>
<keyword evidence="2" id="KW-1185">Reference proteome</keyword>
<accession>A0A6G0VJB5</accession>
<comment type="caution">
    <text evidence="1">The sequence shown here is derived from an EMBL/GenBank/DDBJ whole genome shotgun (WGS) entry which is preliminary data.</text>
</comment>
<dbReference type="Proteomes" id="UP000478052">
    <property type="component" value="Unassembled WGS sequence"/>
</dbReference>
<evidence type="ECO:0000313" key="2">
    <source>
        <dbReference type="Proteomes" id="UP000478052"/>
    </source>
</evidence>
<proteinExistence type="predicted"/>
<evidence type="ECO:0000313" key="1">
    <source>
        <dbReference type="EMBL" id="KAF0688014.1"/>
    </source>
</evidence>
<dbReference type="AlphaFoldDB" id="A0A6G0VJB5"/>